<dbReference type="Proteomes" id="UP000659654">
    <property type="component" value="Unassembled WGS sequence"/>
</dbReference>
<feature type="domain" description="ShKT" evidence="3">
    <location>
        <begin position="77"/>
        <end position="111"/>
    </location>
</feature>
<feature type="domain" description="ShKT" evidence="3">
    <location>
        <begin position="113"/>
        <end position="150"/>
    </location>
</feature>
<dbReference type="InterPro" id="IPR003582">
    <property type="entry name" value="ShKT_dom"/>
</dbReference>
<dbReference type="EMBL" id="CAJFDI010000004">
    <property type="protein sequence ID" value="CAD5226642.1"/>
    <property type="molecule type" value="Genomic_DNA"/>
</dbReference>
<dbReference type="Pfam" id="PF01549">
    <property type="entry name" value="ShK"/>
    <property type="match status" value="2"/>
</dbReference>
<keyword evidence="1" id="KW-1015">Disulfide bond</keyword>
<dbReference type="PANTHER" id="PTHR21724:SF109">
    <property type="entry name" value="SHKT DOMAIN-CONTAINING PROTEIN"/>
    <property type="match status" value="1"/>
</dbReference>
<accession>A0A1I7S2Z8</accession>
<dbReference type="EMBL" id="CAJFCV020000004">
    <property type="protein sequence ID" value="CAG9116043.1"/>
    <property type="molecule type" value="Genomic_DNA"/>
</dbReference>
<evidence type="ECO:0000313" key="6">
    <source>
        <dbReference type="Proteomes" id="UP000659654"/>
    </source>
</evidence>
<feature type="chain" id="PRO_5035399671" evidence="2">
    <location>
        <begin position="17"/>
        <end position="151"/>
    </location>
</feature>
<dbReference type="PROSITE" id="PS51670">
    <property type="entry name" value="SHKT"/>
    <property type="match status" value="2"/>
</dbReference>
<keyword evidence="6" id="KW-1185">Reference proteome</keyword>
<evidence type="ECO:0000313" key="7">
    <source>
        <dbReference type="WBParaSite" id="BXY_0737800.1"/>
    </source>
</evidence>
<gene>
    <name evidence="4" type="ORF">BXYJ_LOCUS9187</name>
</gene>
<organism evidence="5 7">
    <name type="scientific">Bursaphelenchus xylophilus</name>
    <name type="common">Pinewood nematode worm</name>
    <name type="synonym">Aphelenchoides xylophilus</name>
    <dbReference type="NCBI Taxonomy" id="6326"/>
    <lineage>
        <taxon>Eukaryota</taxon>
        <taxon>Metazoa</taxon>
        <taxon>Ecdysozoa</taxon>
        <taxon>Nematoda</taxon>
        <taxon>Chromadorea</taxon>
        <taxon>Rhabditida</taxon>
        <taxon>Tylenchina</taxon>
        <taxon>Tylenchomorpha</taxon>
        <taxon>Aphelenchoidea</taxon>
        <taxon>Aphelenchoididae</taxon>
        <taxon>Bursaphelenchus</taxon>
    </lineage>
</organism>
<dbReference type="PANTHER" id="PTHR21724">
    <property type="entry name" value="SHKT DOMAIN-CONTAINING PROTEIN"/>
    <property type="match status" value="1"/>
</dbReference>
<dbReference type="AlphaFoldDB" id="A0A1I7S2Z8"/>
<dbReference type="OrthoDB" id="5877147at2759"/>
<comment type="caution">
    <text evidence="1">Lacks conserved residue(s) required for the propagation of feature annotation.</text>
</comment>
<dbReference type="SMART" id="SM00254">
    <property type="entry name" value="ShKT"/>
    <property type="match status" value="2"/>
</dbReference>
<dbReference type="Proteomes" id="UP000582659">
    <property type="component" value="Unassembled WGS sequence"/>
</dbReference>
<dbReference type="Proteomes" id="UP000095284">
    <property type="component" value="Unplaced"/>
</dbReference>
<reference evidence="4" key="2">
    <citation type="submission" date="2020-09" db="EMBL/GenBank/DDBJ databases">
        <authorList>
            <person name="Kikuchi T."/>
        </authorList>
    </citation>
    <scope>NUCLEOTIDE SEQUENCE</scope>
    <source>
        <strain evidence="4">Ka4C1</strain>
    </source>
</reference>
<keyword evidence="2" id="KW-0732">Signal</keyword>
<evidence type="ECO:0000259" key="3">
    <source>
        <dbReference type="PROSITE" id="PS51670"/>
    </source>
</evidence>
<dbReference type="Gene3D" id="1.10.10.1870">
    <property type="entry name" value="ShTK domain-like"/>
    <property type="match status" value="1"/>
</dbReference>
<name>A0A1I7S2Z8_BURXY</name>
<feature type="signal peptide" evidence="2">
    <location>
        <begin position="1"/>
        <end position="16"/>
    </location>
</feature>
<evidence type="ECO:0000256" key="1">
    <source>
        <dbReference type="PROSITE-ProRule" id="PRU01005"/>
    </source>
</evidence>
<proteinExistence type="predicted"/>
<dbReference type="WBParaSite" id="BXY_0737800.1">
    <property type="protein sequence ID" value="BXY_0737800.1"/>
    <property type="gene ID" value="BXY_0737800"/>
</dbReference>
<feature type="disulfide bond" evidence="1">
    <location>
        <begin position="77"/>
        <end position="111"/>
    </location>
</feature>
<reference evidence="7" key="1">
    <citation type="submission" date="2016-11" db="UniProtKB">
        <authorList>
            <consortium name="WormBaseParasite"/>
        </authorList>
    </citation>
    <scope>IDENTIFICATION</scope>
</reference>
<evidence type="ECO:0000256" key="2">
    <source>
        <dbReference type="SAM" id="SignalP"/>
    </source>
</evidence>
<dbReference type="Gene3D" id="1.10.10.1940">
    <property type="match status" value="1"/>
</dbReference>
<protein>
    <submittedName>
        <fullName evidence="4">(pine wood nematode) hypothetical protein</fullName>
    </submittedName>
</protein>
<evidence type="ECO:0000313" key="5">
    <source>
        <dbReference type="Proteomes" id="UP000095284"/>
    </source>
</evidence>
<evidence type="ECO:0000313" key="4">
    <source>
        <dbReference type="EMBL" id="CAD5226642.1"/>
    </source>
</evidence>
<sequence>MLTIGLLFYLIHVILSDDVEIDPWDLAYLENFGGQIQQVTKPQVDLIRKPPIVEEKEQPAKKTLGPDLEIRETKTICEDRAANCFAIQKQCTESSYDDMMFENCARTCGYCDCRDLSTRCAYWEINGFCSSLIHSQAVKKRTCAKTCKLCD</sequence>